<dbReference type="PANTHER" id="PTHR46986:SF1">
    <property type="entry name" value="ENDORIBONUCLEASE YBEY, CHLOROPLASTIC"/>
    <property type="match status" value="1"/>
</dbReference>
<evidence type="ECO:0000256" key="4">
    <source>
        <dbReference type="ARBA" id="ARBA00022722"/>
    </source>
</evidence>
<dbReference type="Pfam" id="PF02130">
    <property type="entry name" value="YbeY"/>
    <property type="match status" value="1"/>
</dbReference>
<dbReference type="GO" id="GO:0006364">
    <property type="term" value="P:rRNA processing"/>
    <property type="evidence" value="ECO:0007669"/>
    <property type="project" value="UniProtKB-UniRule"/>
</dbReference>
<feature type="binding site" evidence="9">
    <location>
        <position position="142"/>
    </location>
    <ligand>
        <name>Zn(2+)</name>
        <dbReference type="ChEBI" id="CHEBI:29105"/>
        <note>catalytic</note>
    </ligand>
</feature>
<keyword evidence="5 9" id="KW-0479">Metal-binding</keyword>
<reference evidence="10 11" key="1">
    <citation type="submission" date="2015-01" db="EMBL/GenBank/DDBJ databases">
        <title>Draft genome of the acidophilic iron oxidizer Acidithrix ferrooxidans strain Py-F3.</title>
        <authorList>
            <person name="Poehlein A."/>
            <person name="Eisen S."/>
            <person name="Schloemann M."/>
            <person name="Johnson B.D."/>
            <person name="Daniel R."/>
            <person name="Muehling M."/>
        </authorList>
    </citation>
    <scope>NUCLEOTIDE SEQUENCE [LARGE SCALE GENOMIC DNA]</scope>
    <source>
        <strain evidence="10 11">Py-F3</strain>
    </source>
</reference>
<name>A0A0D8HF56_9ACTN</name>
<gene>
    <name evidence="9 10" type="primary">ybeY</name>
    <name evidence="10" type="ORF">AXFE_26690</name>
</gene>
<evidence type="ECO:0000256" key="7">
    <source>
        <dbReference type="ARBA" id="ARBA00022801"/>
    </source>
</evidence>
<accession>A0A0D8HF56</accession>
<comment type="similarity">
    <text evidence="1 9">Belongs to the endoribonuclease YbeY family.</text>
</comment>
<keyword evidence="6 9" id="KW-0255">Endonuclease</keyword>
<comment type="cofactor">
    <cofactor evidence="9">
        <name>Zn(2+)</name>
        <dbReference type="ChEBI" id="CHEBI:29105"/>
    </cofactor>
    <text evidence="9">Binds 1 zinc ion.</text>
</comment>
<dbReference type="STRING" id="1280514.AXFE_26690"/>
<dbReference type="GO" id="GO:0008270">
    <property type="term" value="F:zinc ion binding"/>
    <property type="evidence" value="ECO:0007669"/>
    <property type="project" value="UniProtKB-UniRule"/>
</dbReference>
<evidence type="ECO:0000256" key="6">
    <source>
        <dbReference type="ARBA" id="ARBA00022759"/>
    </source>
</evidence>
<protein>
    <recommendedName>
        <fullName evidence="9">Endoribonuclease YbeY</fullName>
        <ecNumber evidence="9">3.1.-.-</ecNumber>
    </recommendedName>
</protein>
<dbReference type="NCBIfam" id="TIGR00043">
    <property type="entry name" value="rRNA maturation RNase YbeY"/>
    <property type="match status" value="1"/>
</dbReference>
<dbReference type="AlphaFoldDB" id="A0A0D8HF56"/>
<dbReference type="InterPro" id="IPR002036">
    <property type="entry name" value="YbeY"/>
</dbReference>
<keyword evidence="2 9" id="KW-0690">Ribosome biogenesis</keyword>
<dbReference type="PROSITE" id="PS01306">
    <property type="entry name" value="UPF0054"/>
    <property type="match status" value="1"/>
</dbReference>
<organism evidence="10 11">
    <name type="scientific">Acidithrix ferrooxidans</name>
    <dbReference type="NCBI Taxonomy" id="1280514"/>
    <lineage>
        <taxon>Bacteria</taxon>
        <taxon>Bacillati</taxon>
        <taxon>Actinomycetota</taxon>
        <taxon>Acidimicrobiia</taxon>
        <taxon>Acidimicrobiales</taxon>
        <taxon>Acidimicrobiaceae</taxon>
        <taxon>Acidithrix</taxon>
    </lineage>
</organism>
<proteinExistence type="inferred from homology"/>
<dbReference type="InterPro" id="IPR023091">
    <property type="entry name" value="MetalPrtase_cat_dom_sf_prd"/>
</dbReference>
<feature type="binding site" evidence="9">
    <location>
        <position position="152"/>
    </location>
    <ligand>
        <name>Zn(2+)</name>
        <dbReference type="ChEBI" id="CHEBI:29105"/>
        <note>catalytic</note>
    </ligand>
</feature>
<evidence type="ECO:0000256" key="2">
    <source>
        <dbReference type="ARBA" id="ARBA00022517"/>
    </source>
</evidence>
<feature type="binding site" evidence="9">
    <location>
        <position position="146"/>
    </location>
    <ligand>
        <name>Zn(2+)</name>
        <dbReference type="ChEBI" id="CHEBI:29105"/>
        <note>catalytic</note>
    </ligand>
</feature>
<dbReference type="Gene3D" id="3.40.390.30">
    <property type="entry name" value="Metalloproteases ('zincins'), catalytic domain"/>
    <property type="match status" value="1"/>
</dbReference>
<dbReference type="EMBL" id="JXYS01000081">
    <property type="protein sequence ID" value="KJF16504.1"/>
    <property type="molecule type" value="Genomic_DNA"/>
</dbReference>
<evidence type="ECO:0000313" key="10">
    <source>
        <dbReference type="EMBL" id="KJF16504.1"/>
    </source>
</evidence>
<comment type="subcellular location">
    <subcellularLocation>
        <location evidence="9">Cytoplasm</location>
    </subcellularLocation>
</comment>
<dbReference type="EC" id="3.1.-.-" evidence="9"/>
<dbReference type="HAMAP" id="MF_00009">
    <property type="entry name" value="Endoribonucl_YbeY"/>
    <property type="match status" value="1"/>
</dbReference>
<evidence type="ECO:0000256" key="8">
    <source>
        <dbReference type="ARBA" id="ARBA00022833"/>
    </source>
</evidence>
<keyword evidence="4 9" id="KW-0540">Nuclease</keyword>
<keyword evidence="11" id="KW-1185">Reference proteome</keyword>
<dbReference type="GO" id="GO:0004521">
    <property type="term" value="F:RNA endonuclease activity"/>
    <property type="evidence" value="ECO:0007669"/>
    <property type="project" value="UniProtKB-UniRule"/>
</dbReference>
<sequence length="180" mass="20334">MLLSWLLQSLVEAFRYIGLVRVTIIVYSVDAQQDSSLDPTVWGELTREVLLASGVSGNAECYLSFVSPQEIAKLNMEYMGKQGPTDVLSFPVSFEVEISAEIPRILGEIYICCDVARENSQEHQDDLHDGSLEDELALLVVHGVLHLSGMDHEIEEEAEVMEARERDLLNDFYYSKKLKH</sequence>
<evidence type="ECO:0000256" key="3">
    <source>
        <dbReference type="ARBA" id="ARBA00022552"/>
    </source>
</evidence>
<dbReference type="SUPFAM" id="SSF55486">
    <property type="entry name" value="Metalloproteases ('zincins'), catalytic domain"/>
    <property type="match status" value="1"/>
</dbReference>
<evidence type="ECO:0000256" key="9">
    <source>
        <dbReference type="HAMAP-Rule" id="MF_00009"/>
    </source>
</evidence>
<evidence type="ECO:0000256" key="5">
    <source>
        <dbReference type="ARBA" id="ARBA00022723"/>
    </source>
</evidence>
<keyword evidence="3 9" id="KW-0698">rRNA processing</keyword>
<keyword evidence="8 9" id="KW-0862">Zinc</keyword>
<dbReference type="PANTHER" id="PTHR46986">
    <property type="entry name" value="ENDORIBONUCLEASE YBEY, CHLOROPLASTIC"/>
    <property type="match status" value="1"/>
</dbReference>
<dbReference type="PATRIC" id="fig|1280514.3.peg.3494"/>
<evidence type="ECO:0000313" key="11">
    <source>
        <dbReference type="Proteomes" id="UP000032360"/>
    </source>
</evidence>
<keyword evidence="9" id="KW-0963">Cytoplasm</keyword>
<evidence type="ECO:0000256" key="1">
    <source>
        <dbReference type="ARBA" id="ARBA00010875"/>
    </source>
</evidence>
<comment type="caution">
    <text evidence="10">The sequence shown here is derived from an EMBL/GenBank/DDBJ whole genome shotgun (WGS) entry which is preliminary data.</text>
</comment>
<dbReference type="Proteomes" id="UP000032360">
    <property type="component" value="Unassembled WGS sequence"/>
</dbReference>
<dbReference type="GO" id="GO:0005737">
    <property type="term" value="C:cytoplasm"/>
    <property type="evidence" value="ECO:0007669"/>
    <property type="project" value="UniProtKB-SubCell"/>
</dbReference>
<dbReference type="InterPro" id="IPR020549">
    <property type="entry name" value="YbeY_CS"/>
</dbReference>
<keyword evidence="7 9" id="KW-0378">Hydrolase</keyword>
<dbReference type="GO" id="GO:0004222">
    <property type="term" value="F:metalloendopeptidase activity"/>
    <property type="evidence" value="ECO:0007669"/>
    <property type="project" value="InterPro"/>
</dbReference>
<comment type="function">
    <text evidence="9">Single strand-specific metallo-endoribonuclease involved in late-stage 70S ribosome quality control and in maturation of the 3' terminus of the 16S rRNA.</text>
</comment>